<accession>A0A0N9NHJ0</accession>
<feature type="coiled-coil region" evidence="1">
    <location>
        <begin position="181"/>
        <end position="214"/>
    </location>
</feature>
<dbReference type="KEGG" id="goq:ACH46_10995"/>
<reference evidence="3 4" key="2">
    <citation type="journal article" date="2017" name="Int. J. Syst. Evol. Microbiol.">
        <title>Gordonia phthalatica sp. nov., a di-n-butyl phthalate-degrading bacterium isolated from activated sludge.</title>
        <authorList>
            <person name="Jin D."/>
            <person name="Kong X."/>
            <person name="Jia M."/>
            <person name="Yu X."/>
            <person name="Wang X."/>
            <person name="Zhuang X."/>
            <person name="Deng Y."/>
            <person name="Bai Z."/>
        </authorList>
    </citation>
    <scope>NUCLEOTIDE SEQUENCE [LARGE SCALE GENOMIC DNA]</scope>
    <source>
        <strain evidence="3 4">QH-11</strain>
    </source>
</reference>
<keyword evidence="2" id="KW-1133">Transmembrane helix</keyword>
<dbReference type="RefSeq" id="WP_062392926.1">
    <property type="nucleotide sequence ID" value="NZ_CP011853.1"/>
</dbReference>
<dbReference type="EMBL" id="CP011853">
    <property type="protein sequence ID" value="ALG84925.1"/>
    <property type="molecule type" value="Genomic_DNA"/>
</dbReference>
<feature type="transmembrane region" description="Helical" evidence="2">
    <location>
        <begin position="36"/>
        <end position="55"/>
    </location>
</feature>
<organism evidence="3 4">
    <name type="scientific">Gordonia phthalatica</name>
    <dbReference type="NCBI Taxonomy" id="1136941"/>
    <lineage>
        <taxon>Bacteria</taxon>
        <taxon>Bacillati</taxon>
        <taxon>Actinomycetota</taxon>
        <taxon>Actinomycetes</taxon>
        <taxon>Mycobacteriales</taxon>
        <taxon>Gordoniaceae</taxon>
        <taxon>Gordonia</taxon>
    </lineage>
</organism>
<dbReference type="AlphaFoldDB" id="A0A0N9NHJ0"/>
<sequence length="258" mass="27849">MANGKGEADGCLGMAGLVVLVMVIGVLTMIPKAVWIGLGVLVGIGVLVWIAMVIAETVAGNRRERAIRAENTRVAQAAAAVTRRVEVLGATNARHVETALAAADRIANSEAAQEGWLGEVDFSEDIRGIEEAFGRSQELRSVAIELQALPNPTPADRRLLAEAVTAAKGLDRNGRERADLIARCADEADRIDESLREEKERTRTEEQRDELQRKLNSMLYGVEASAIAEPADSVADQVLARVAGYREIKQQIADTRLS</sequence>
<dbReference type="STRING" id="1136941.ACH46_10995"/>
<keyword evidence="2" id="KW-0812">Transmembrane</keyword>
<evidence type="ECO:0000256" key="2">
    <source>
        <dbReference type="SAM" id="Phobius"/>
    </source>
</evidence>
<evidence type="ECO:0000313" key="3">
    <source>
        <dbReference type="EMBL" id="ALG84925.1"/>
    </source>
</evidence>
<evidence type="ECO:0000313" key="4">
    <source>
        <dbReference type="Proteomes" id="UP000063789"/>
    </source>
</evidence>
<dbReference type="OrthoDB" id="4379311at2"/>
<evidence type="ECO:0000256" key="1">
    <source>
        <dbReference type="SAM" id="Coils"/>
    </source>
</evidence>
<keyword evidence="4" id="KW-1185">Reference proteome</keyword>
<dbReference type="Proteomes" id="UP000063789">
    <property type="component" value="Chromosome"/>
</dbReference>
<name>A0A0N9NHJ0_9ACTN</name>
<protein>
    <submittedName>
        <fullName evidence="3">Uncharacterized protein</fullName>
    </submittedName>
</protein>
<reference evidence="4" key="1">
    <citation type="submission" date="2015-06" db="EMBL/GenBank/DDBJ databases">
        <title>Complete genome sequence and metabolic analysis of phthalate degradation pathway in Gordonia sp. QH-11.</title>
        <authorList>
            <person name="Jin D."/>
            <person name="Kong X."/>
            <person name="Bai Z."/>
        </authorList>
    </citation>
    <scope>NUCLEOTIDE SEQUENCE [LARGE SCALE GENOMIC DNA]</scope>
    <source>
        <strain evidence="4">QH-11</strain>
    </source>
</reference>
<keyword evidence="2" id="KW-0472">Membrane</keyword>
<proteinExistence type="predicted"/>
<gene>
    <name evidence="3" type="ORF">ACH46_10995</name>
</gene>
<feature type="transmembrane region" description="Helical" evidence="2">
    <location>
        <begin position="12"/>
        <end position="30"/>
    </location>
</feature>
<keyword evidence="1" id="KW-0175">Coiled coil</keyword>
<dbReference type="PATRIC" id="fig|1136941.3.peg.2244"/>